<dbReference type="PANTHER" id="PTHR30543">
    <property type="entry name" value="CHROMATE REDUCTASE"/>
    <property type="match status" value="1"/>
</dbReference>
<gene>
    <name evidence="2" type="ORF">JOM49_005479</name>
</gene>
<evidence type="ECO:0000313" key="2">
    <source>
        <dbReference type="EMBL" id="MBP2183953.1"/>
    </source>
</evidence>
<sequence>MSTDPLENPKKGLFMSERFRIAVLVASVRKGRFAPVVADWFTGQAALHPKIVVDLVDLAQLPFPGAELSARLGAADGLVILTPEYNHSFPGPLKTALDSIGTELRGKPVAFVSYGGLSGGLRAVEALRVVLAELHAVTVRETVSFHGAGAQFTPDGEPKDAKAVNDAAAVLLGQLVWWARALRAARAEHAYGT</sequence>
<protein>
    <submittedName>
        <fullName evidence="2">NAD(P)H-dependent FMN reductase</fullName>
    </submittedName>
</protein>
<reference evidence="2 3" key="1">
    <citation type="submission" date="2021-03" db="EMBL/GenBank/DDBJ databases">
        <title>Sequencing the genomes of 1000 actinobacteria strains.</title>
        <authorList>
            <person name="Klenk H.-P."/>
        </authorList>
    </citation>
    <scope>NUCLEOTIDE SEQUENCE [LARGE SCALE GENOMIC DNA]</scope>
    <source>
        <strain evidence="2 3">DSM 45510</strain>
    </source>
</reference>
<organism evidence="2 3">
    <name type="scientific">Amycolatopsis magusensis</name>
    <dbReference type="NCBI Taxonomy" id="882444"/>
    <lineage>
        <taxon>Bacteria</taxon>
        <taxon>Bacillati</taxon>
        <taxon>Actinomycetota</taxon>
        <taxon>Actinomycetes</taxon>
        <taxon>Pseudonocardiales</taxon>
        <taxon>Pseudonocardiaceae</taxon>
        <taxon>Amycolatopsis</taxon>
    </lineage>
</organism>
<dbReference type="InterPro" id="IPR050712">
    <property type="entry name" value="NAD(P)H-dep_reductase"/>
</dbReference>
<dbReference type="InterPro" id="IPR005025">
    <property type="entry name" value="FMN_Rdtase-like_dom"/>
</dbReference>
<comment type="caution">
    <text evidence="2">The sequence shown here is derived from an EMBL/GenBank/DDBJ whole genome shotgun (WGS) entry which is preliminary data.</text>
</comment>
<dbReference type="Proteomes" id="UP000741013">
    <property type="component" value="Unassembled WGS sequence"/>
</dbReference>
<dbReference type="SUPFAM" id="SSF52218">
    <property type="entry name" value="Flavoproteins"/>
    <property type="match status" value="1"/>
</dbReference>
<evidence type="ECO:0000259" key="1">
    <source>
        <dbReference type="Pfam" id="PF03358"/>
    </source>
</evidence>
<dbReference type="Pfam" id="PF03358">
    <property type="entry name" value="FMN_red"/>
    <property type="match status" value="1"/>
</dbReference>
<proteinExistence type="predicted"/>
<dbReference type="Gene3D" id="3.40.50.360">
    <property type="match status" value="1"/>
</dbReference>
<dbReference type="PANTHER" id="PTHR30543:SF21">
    <property type="entry name" value="NAD(P)H-DEPENDENT FMN REDUCTASE LOT6"/>
    <property type="match status" value="1"/>
</dbReference>
<dbReference type="EMBL" id="JAGGMS010000001">
    <property type="protein sequence ID" value="MBP2183953.1"/>
    <property type="molecule type" value="Genomic_DNA"/>
</dbReference>
<keyword evidence="3" id="KW-1185">Reference proteome</keyword>
<feature type="domain" description="NADPH-dependent FMN reductase-like" evidence="1">
    <location>
        <begin position="20"/>
        <end position="148"/>
    </location>
</feature>
<dbReference type="InterPro" id="IPR029039">
    <property type="entry name" value="Flavoprotein-like_sf"/>
</dbReference>
<evidence type="ECO:0000313" key="3">
    <source>
        <dbReference type="Proteomes" id="UP000741013"/>
    </source>
</evidence>
<name>A0ABS4PYL7_9PSEU</name>
<accession>A0ABS4PYL7</accession>